<evidence type="ECO:0000313" key="7">
    <source>
        <dbReference type="EMBL" id="MET4720223.1"/>
    </source>
</evidence>
<sequence>MTADGTLDALVGFGATVVEPGCGSCCGTCGVIPGDGVSVISTANRNFKGRMGNAKASIYLASPAACAAAATRGVVTDPREVSR</sequence>
<dbReference type="InterPro" id="IPR015931">
    <property type="entry name" value="Acnase/IPM_dHydase_lsu_aba_1/3"/>
</dbReference>
<dbReference type="Gene3D" id="3.30.499.10">
    <property type="entry name" value="Aconitase, domain 3"/>
    <property type="match status" value="1"/>
</dbReference>
<evidence type="ECO:0000256" key="1">
    <source>
        <dbReference type="ARBA" id="ARBA00011271"/>
    </source>
</evidence>
<dbReference type="EMBL" id="JBEPTQ010000002">
    <property type="protein sequence ID" value="MET4720223.1"/>
    <property type="molecule type" value="Genomic_DNA"/>
</dbReference>
<name>A0ABV2RTG5_BRAJP</name>
<organism evidence="7 8">
    <name type="scientific">Bradyrhizobium japonicum</name>
    <dbReference type="NCBI Taxonomy" id="375"/>
    <lineage>
        <taxon>Bacteria</taxon>
        <taxon>Pseudomonadati</taxon>
        <taxon>Pseudomonadota</taxon>
        <taxon>Alphaproteobacteria</taxon>
        <taxon>Hyphomicrobiales</taxon>
        <taxon>Nitrobacteraceae</taxon>
        <taxon>Bradyrhizobium</taxon>
    </lineage>
</organism>
<gene>
    <name evidence="7" type="ORF">ABIF63_004329</name>
</gene>
<comment type="subunit">
    <text evidence="1">Heterodimer of LeuC and LeuD.</text>
</comment>
<dbReference type="SUPFAM" id="SSF53732">
    <property type="entry name" value="Aconitase iron-sulfur domain"/>
    <property type="match status" value="1"/>
</dbReference>
<evidence type="ECO:0000256" key="3">
    <source>
        <dbReference type="ARBA" id="ARBA00023004"/>
    </source>
</evidence>
<dbReference type="PANTHER" id="PTHR43822:SF2">
    <property type="entry name" value="HOMOACONITASE, MITOCHONDRIAL"/>
    <property type="match status" value="1"/>
</dbReference>
<evidence type="ECO:0000256" key="4">
    <source>
        <dbReference type="ARBA" id="ARBA00023014"/>
    </source>
</evidence>
<dbReference type="InterPro" id="IPR050067">
    <property type="entry name" value="IPM_dehydratase_rel_enz"/>
</dbReference>
<feature type="domain" description="Aconitase/3-isopropylmalate dehydratase large subunit alpha/beta/alpha" evidence="6">
    <location>
        <begin position="2"/>
        <end position="73"/>
    </location>
</feature>
<accession>A0ABV2RTG5</accession>
<proteinExistence type="predicted"/>
<dbReference type="PANTHER" id="PTHR43822">
    <property type="entry name" value="HOMOACONITASE, MITOCHONDRIAL-RELATED"/>
    <property type="match status" value="1"/>
</dbReference>
<dbReference type="Proteomes" id="UP001549291">
    <property type="component" value="Unassembled WGS sequence"/>
</dbReference>
<evidence type="ECO:0000256" key="2">
    <source>
        <dbReference type="ARBA" id="ARBA00022723"/>
    </source>
</evidence>
<keyword evidence="5" id="KW-0456">Lyase</keyword>
<evidence type="ECO:0000313" key="8">
    <source>
        <dbReference type="Proteomes" id="UP001549291"/>
    </source>
</evidence>
<evidence type="ECO:0000259" key="6">
    <source>
        <dbReference type="Pfam" id="PF00330"/>
    </source>
</evidence>
<dbReference type="RefSeq" id="WP_354270131.1">
    <property type="nucleotide sequence ID" value="NZ_JBEPTQ010000002.1"/>
</dbReference>
<comment type="caution">
    <text evidence="7">The sequence shown here is derived from an EMBL/GenBank/DDBJ whole genome shotgun (WGS) entry which is preliminary data.</text>
</comment>
<reference evidence="7 8" key="1">
    <citation type="submission" date="2024-06" db="EMBL/GenBank/DDBJ databases">
        <title>Genomic Encyclopedia of Type Strains, Phase V (KMG-V): Genome sequencing to study the core and pangenomes of soil and plant-associated prokaryotes.</title>
        <authorList>
            <person name="Whitman W."/>
        </authorList>
    </citation>
    <scope>NUCLEOTIDE SEQUENCE [LARGE SCALE GENOMIC DNA]</scope>
    <source>
        <strain evidence="7 8">USDA 160</strain>
    </source>
</reference>
<evidence type="ECO:0000256" key="5">
    <source>
        <dbReference type="ARBA" id="ARBA00023239"/>
    </source>
</evidence>
<keyword evidence="4" id="KW-0411">Iron-sulfur</keyword>
<keyword evidence="3" id="KW-0408">Iron</keyword>
<protein>
    <submittedName>
        <fullName evidence="7">Homoaconitase/3-isopropylmalate dehydratase large subunit</fullName>
    </submittedName>
</protein>
<dbReference type="InterPro" id="IPR001030">
    <property type="entry name" value="Acoase/IPM_deHydtase_lsu_aba"/>
</dbReference>
<keyword evidence="8" id="KW-1185">Reference proteome</keyword>
<dbReference type="InterPro" id="IPR036008">
    <property type="entry name" value="Aconitase_4Fe-4S_dom"/>
</dbReference>
<dbReference type="Pfam" id="PF00330">
    <property type="entry name" value="Aconitase"/>
    <property type="match status" value="1"/>
</dbReference>
<keyword evidence="2" id="KW-0479">Metal-binding</keyword>